<organism evidence="1 2">
    <name type="scientific">Schwartzia succinivorans DSM 10502</name>
    <dbReference type="NCBI Taxonomy" id="1123243"/>
    <lineage>
        <taxon>Bacteria</taxon>
        <taxon>Bacillati</taxon>
        <taxon>Bacillota</taxon>
        <taxon>Negativicutes</taxon>
        <taxon>Selenomonadales</taxon>
        <taxon>Selenomonadaceae</taxon>
        <taxon>Schwartzia</taxon>
    </lineage>
</organism>
<dbReference type="Proteomes" id="UP000184404">
    <property type="component" value="Unassembled WGS sequence"/>
</dbReference>
<dbReference type="STRING" id="1123243.SAMN02745190_00753"/>
<proteinExistence type="predicted"/>
<keyword evidence="2" id="KW-1185">Reference proteome</keyword>
<dbReference type="AlphaFoldDB" id="A0A1M4URD0"/>
<dbReference type="RefSeq" id="WP_072934856.1">
    <property type="nucleotide sequence ID" value="NZ_FQUG01000003.1"/>
</dbReference>
<accession>A0A1M4URD0</accession>
<protein>
    <submittedName>
        <fullName evidence="1">Uncharacterized protein</fullName>
    </submittedName>
</protein>
<dbReference type="EMBL" id="FQUG01000003">
    <property type="protein sequence ID" value="SHE59173.1"/>
    <property type="molecule type" value="Genomic_DNA"/>
</dbReference>
<evidence type="ECO:0000313" key="2">
    <source>
        <dbReference type="Proteomes" id="UP000184404"/>
    </source>
</evidence>
<evidence type="ECO:0000313" key="1">
    <source>
        <dbReference type="EMBL" id="SHE59173.1"/>
    </source>
</evidence>
<sequence length="83" mass="9330">MKQAAYSTKNENEFKDILAKIKTSDEYSTASSVLLHVKTNMLTRSEAEDILEKMHAALPDANIVGLSAVELRGKKRKRKIHTD</sequence>
<gene>
    <name evidence="1" type="ORF">SAMN02745190_00753</name>
</gene>
<name>A0A1M4URD0_9FIRM</name>
<reference evidence="1 2" key="1">
    <citation type="submission" date="2016-11" db="EMBL/GenBank/DDBJ databases">
        <authorList>
            <person name="Jaros S."/>
            <person name="Januszkiewicz K."/>
            <person name="Wedrychowicz H."/>
        </authorList>
    </citation>
    <scope>NUCLEOTIDE SEQUENCE [LARGE SCALE GENOMIC DNA]</scope>
    <source>
        <strain evidence="1 2">DSM 10502</strain>
    </source>
</reference>